<name>A0A8W8MGY6_MAGGI</name>
<evidence type="ECO:0000256" key="1">
    <source>
        <dbReference type="SAM" id="SignalP"/>
    </source>
</evidence>
<evidence type="ECO:0000313" key="2">
    <source>
        <dbReference type="EnsemblMetazoa" id="G32733.1:cds"/>
    </source>
</evidence>
<dbReference type="Proteomes" id="UP000005408">
    <property type="component" value="Unassembled WGS sequence"/>
</dbReference>
<keyword evidence="3" id="KW-1185">Reference proteome</keyword>
<organism evidence="2 3">
    <name type="scientific">Magallana gigas</name>
    <name type="common">Pacific oyster</name>
    <name type="synonym">Crassostrea gigas</name>
    <dbReference type="NCBI Taxonomy" id="29159"/>
    <lineage>
        <taxon>Eukaryota</taxon>
        <taxon>Metazoa</taxon>
        <taxon>Spiralia</taxon>
        <taxon>Lophotrochozoa</taxon>
        <taxon>Mollusca</taxon>
        <taxon>Bivalvia</taxon>
        <taxon>Autobranchia</taxon>
        <taxon>Pteriomorphia</taxon>
        <taxon>Ostreida</taxon>
        <taxon>Ostreoidea</taxon>
        <taxon>Ostreidae</taxon>
        <taxon>Magallana</taxon>
    </lineage>
</organism>
<evidence type="ECO:0000313" key="3">
    <source>
        <dbReference type="Proteomes" id="UP000005408"/>
    </source>
</evidence>
<feature type="chain" id="PRO_5036475726" evidence="1">
    <location>
        <begin position="23"/>
        <end position="184"/>
    </location>
</feature>
<protein>
    <submittedName>
        <fullName evidence="2">Uncharacterized protein</fullName>
    </submittedName>
</protein>
<sequence>MASIDHMLVLCLAVLMVTQSYGFLSTNANHYAYMTNHPESVDHYVYLHFEIGSEARSTNYETRYNGEVCYNVTNFVLESMGSMGNHRWLEITFAEDCVLGRVINEHIMTEEEPFSVYNVYWYNKLSHDSENPPTCTPNMYHYHAIFTLSKDPDKNVKEMVEKYVEDNNIKGLHRQGTFGICFYY</sequence>
<reference evidence="2" key="1">
    <citation type="submission" date="2022-08" db="UniProtKB">
        <authorList>
            <consortium name="EnsemblMetazoa"/>
        </authorList>
    </citation>
    <scope>IDENTIFICATION</scope>
    <source>
        <strain evidence="2">05x7-T-G4-1.051#20</strain>
    </source>
</reference>
<keyword evidence="1" id="KW-0732">Signal</keyword>
<dbReference type="AlphaFoldDB" id="A0A8W8MGY6"/>
<feature type="signal peptide" evidence="1">
    <location>
        <begin position="1"/>
        <end position="22"/>
    </location>
</feature>
<proteinExistence type="predicted"/>
<dbReference type="EnsemblMetazoa" id="G32733.1">
    <property type="protein sequence ID" value="G32733.1:cds"/>
    <property type="gene ID" value="G32733"/>
</dbReference>
<accession>A0A8W8MGY6</accession>